<dbReference type="OrthoDB" id="6268551at2759"/>
<keyword evidence="2" id="KW-1185">Reference proteome</keyword>
<sequence>MSVTSFTQVEPGSSAATSNVPSNLGIFAYDDNICPLGDSFSATALTTTTSPSALTTLVSATFAQGTLNKRMSSHARFVPLEITRQIGLGTRTNPYDLRSGFALCLQCQTTCGYPSSNIHWFLSTKNVRYFSIHLTIMTSSSEFTSPPSRQEVSTKLCDSTEKRNMTTTLSRTFIHCGQLDLIGLNQIYCRVNGTQYLPNPISASLHSMPSFVAPDTAALSSGVLDSTLQKQIYVLCPDRLISGVDKPEAKIRFWKSGNIGPNFIL</sequence>
<reference evidence="1" key="1">
    <citation type="submission" date="2018-11" db="EMBL/GenBank/DDBJ databases">
        <authorList>
            <consortium name="Pathogen Informatics"/>
        </authorList>
    </citation>
    <scope>NUCLEOTIDE SEQUENCE</scope>
</reference>
<proteinExistence type="predicted"/>
<evidence type="ECO:0000313" key="1">
    <source>
        <dbReference type="EMBL" id="VEL07392.1"/>
    </source>
</evidence>
<dbReference type="AlphaFoldDB" id="A0A3S5FBN9"/>
<organism evidence="1 2">
    <name type="scientific">Protopolystoma xenopodis</name>
    <dbReference type="NCBI Taxonomy" id="117903"/>
    <lineage>
        <taxon>Eukaryota</taxon>
        <taxon>Metazoa</taxon>
        <taxon>Spiralia</taxon>
        <taxon>Lophotrochozoa</taxon>
        <taxon>Platyhelminthes</taxon>
        <taxon>Monogenea</taxon>
        <taxon>Polyopisthocotylea</taxon>
        <taxon>Polystomatidea</taxon>
        <taxon>Polystomatidae</taxon>
        <taxon>Protopolystoma</taxon>
    </lineage>
</organism>
<gene>
    <name evidence="1" type="ORF">PXEA_LOCUS832</name>
</gene>
<protein>
    <submittedName>
        <fullName evidence="1">Uncharacterized protein</fullName>
    </submittedName>
</protein>
<dbReference type="Proteomes" id="UP000784294">
    <property type="component" value="Unassembled WGS sequence"/>
</dbReference>
<accession>A0A3S5FBN9</accession>
<evidence type="ECO:0000313" key="2">
    <source>
        <dbReference type="Proteomes" id="UP000784294"/>
    </source>
</evidence>
<comment type="caution">
    <text evidence="1">The sequence shown here is derived from an EMBL/GenBank/DDBJ whole genome shotgun (WGS) entry which is preliminary data.</text>
</comment>
<dbReference type="EMBL" id="CAAALY010001638">
    <property type="protein sequence ID" value="VEL07392.1"/>
    <property type="molecule type" value="Genomic_DNA"/>
</dbReference>
<name>A0A3S5FBN9_9PLAT</name>